<feature type="domain" description="T-SNARE coiled-coil homology" evidence="7">
    <location>
        <begin position="571"/>
        <end position="633"/>
    </location>
</feature>
<accession>A0ABP7TIA5</accession>
<dbReference type="CDD" id="cd11386">
    <property type="entry name" value="MCP_signal"/>
    <property type="match status" value="1"/>
</dbReference>
<evidence type="ECO:0000256" key="2">
    <source>
        <dbReference type="ARBA" id="ARBA00029447"/>
    </source>
</evidence>
<dbReference type="Pfam" id="PF00015">
    <property type="entry name" value="MCPsignal"/>
    <property type="match status" value="1"/>
</dbReference>
<feature type="transmembrane region" description="Helical" evidence="5">
    <location>
        <begin position="333"/>
        <end position="353"/>
    </location>
</feature>
<dbReference type="Pfam" id="PF17201">
    <property type="entry name" value="Cache_3-Cache_2"/>
    <property type="match status" value="1"/>
</dbReference>
<keyword evidence="3" id="KW-0807">Transducer</keyword>
<feature type="domain" description="HAMP" evidence="8">
    <location>
        <begin position="355"/>
        <end position="407"/>
    </location>
</feature>
<keyword evidence="5" id="KW-0812">Transmembrane</keyword>
<keyword evidence="1" id="KW-0488">Methylation</keyword>
<evidence type="ECO:0000313" key="9">
    <source>
        <dbReference type="EMBL" id="GAA4026545.1"/>
    </source>
</evidence>
<dbReference type="SMART" id="SM00304">
    <property type="entry name" value="HAMP"/>
    <property type="match status" value="1"/>
</dbReference>
<feature type="region of interest" description="Disordered" evidence="4">
    <location>
        <begin position="684"/>
        <end position="707"/>
    </location>
</feature>
<evidence type="ECO:0000256" key="5">
    <source>
        <dbReference type="SAM" id="Phobius"/>
    </source>
</evidence>
<evidence type="ECO:0000313" key="10">
    <source>
        <dbReference type="Proteomes" id="UP001501353"/>
    </source>
</evidence>
<dbReference type="Proteomes" id="UP001501353">
    <property type="component" value="Unassembled WGS sequence"/>
</dbReference>
<dbReference type="PROSITE" id="PS50885">
    <property type="entry name" value="HAMP"/>
    <property type="match status" value="1"/>
</dbReference>
<dbReference type="SUPFAM" id="SSF103190">
    <property type="entry name" value="Sensory domain-like"/>
    <property type="match status" value="1"/>
</dbReference>
<dbReference type="InterPro" id="IPR004089">
    <property type="entry name" value="MCPsignal_dom"/>
</dbReference>
<dbReference type="InterPro" id="IPR051310">
    <property type="entry name" value="MCP_chemotaxis"/>
</dbReference>
<keyword evidence="10" id="KW-1185">Reference proteome</keyword>
<dbReference type="InterPro" id="IPR000727">
    <property type="entry name" value="T_SNARE_dom"/>
</dbReference>
<dbReference type="InterPro" id="IPR033462">
    <property type="entry name" value="Cache_3-Cache_2"/>
</dbReference>
<proteinExistence type="inferred from homology"/>
<comment type="caution">
    <text evidence="9">The sequence shown here is derived from an EMBL/GenBank/DDBJ whole genome shotgun (WGS) entry which is preliminary data.</text>
</comment>
<name>A0ABP7TIA5_9BURK</name>
<evidence type="ECO:0000259" key="8">
    <source>
        <dbReference type="PROSITE" id="PS50885"/>
    </source>
</evidence>
<dbReference type="CDD" id="cd12912">
    <property type="entry name" value="PDC2_MCP_like"/>
    <property type="match status" value="1"/>
</dbReference>
<dbReference type="EMBL" id="BAAAZE010000009">
    <property type="protein sequence ID" value="GAA4026545.1"/>
    <property type="molecule type" value="Genomic_DNA"/>
</dbReference>
<evidence type="ECO:0000259" key="7">
    <source>
        <dbReference type="PROSITE" id="PS50192"/>
    </source>
</evidence>
<evidence type="ECO:0000256" key="4">
    <source>
        <dbReference type="SAM" id="MobiDB-lite"/>
    </source>
</evidence>
<organism evidence="9 10">
    <name type="scientific">Actimicrobium antarcticum</name>
    <dbReference type="NCBI Taxonomy" id="1051899"/>
    <lineage>
        <taxon>Bacteria</taxon>
        <taxon>Pseudomonadati</taxon>
        <taxon>Pseudomonadota</taxon>
        <taxon>Betaproteobacteria</taxon>
        <taxon>Burkholderiales</taxon>
        <taxon>Oxalobacteraceae</taxon>
        <taxon>Actimicrobium</taxon>
    </lineage>
</organism>
<dbReference type="RefSeq" id="WP_344763748.1">
    <property type="nucleotide sequence ID" value="NZ_BAAAZE010000009.1"/>
</dbReference>
<dbReference type="PANTHER" id="PTHR43531:SF14">
    <property type="entry name" value="METHYL-ACCEPTING CHEMOTAXIS PROTEIN I-RELATED"/>
    <property type="match status" value="1"/>
</dbReference>
<dbReference type="PROSITE" id="PS50192">
    <property type="entry name" value="T_SNARE"/>
    <property type="match status" value="1"/>
</dbReference>
<evidence type="ECO:0000256" key="3">
    <source>
        <dbReference type="PROSITE-ProRule" id="PRU00284"/>
    </source>
</evidence>
<dbReference type="SUPFAM" id="SSF58104">
    <property type="entry name" value="Methyl-accepting chemotaxis protein (MCP) signaling domain"/>
    <property type="match status" value="1"/>
</dbReference>
<dbReference type="Gene3D" id="3.30.450.20">
    <property type="entry name" value="PAS domain"/>
    <property type="match status" value="1"/>
</dbReference>
<sequence>MSALSNRFDKLGIGTKLALSTFILTGVIFAVYAWSIGYSTSRLAEERATDEIGIQTTSLINMIDMFDKAVTDEAVRSGKMFASNFPAGFTLDTSRSIDVSGKPTPVLKTGDDDLNMNFNVPDKFTSTSGVPATIFVKSGSDFIRISTSLKKENGDRAIGTVLDRASPAYALLSAGQSYSGITTLFGKDYITSYDPIRDSSGAVIGVLFVGVDIGAPMTVLKDKIKAIKVGKTGYFYVLNAKPGPDFGKLLVHPTLQGKILLDLKDDAGRPFIKEMLEQKKGETRYPWMNKELGDSRPSEKIVKFELYPRWNWMVAGGSYTREFTEEVVALRNLYAVFAVIAVFTLVGLLFLLIRSMVLRPLHLATEAAQRLATGDLTVAVKVDRSDEIGVLLRAMNGISEGLSNVIAQVRDATVQINVSSSEIATGNADLSARTESQASSLEETSSAMEQLASTVKQNADNARQANQLVQTASDIALKGGRTVADVVTTMGDIKSSSGKIVDIIGVIDGIAFQTNILALNAAVEAARAGEQGRGFAVVASEVRSLAQRSASAAKEIKALITDSVDKVDTGSKLVDEAGKTMQDIVTSVRQVTDIMSEITAASSEQSTGIDHINQAVVQIDEMTQQNAALVEEASAAALSMTEQARQLGLLVETFKIDGHAASITPARTITPAVPARKTVPALSTRTAAVAQRKPSAKPIASDDWEEF</sequence>
<protein>
    <submittedName>
        <fullName evidence="9">Methyl-accepting chemotaxis protein</fullName>
    </submittedName>
</protein>
<dbReference type="InterPro" id="IPR003660">
    <property type="entry name" value="HAMP_dom"/>
</dbReference>
<gene>
    <name evidence="9" type="ORF">GCM10022212_25680</name>
</gene>
<dbReference type="PANTHER" id="PTHR43531">
    <property type="entry name" value="PROTEIN ICFG"/>
    <property type="match status" value="1"/>
</dbReference>
<dbReference type="Pfam" id="PF00672">
    <property type="entry name" value="HAMP"/>
    <property type="match status" value="1"/>
</dbReference>
<evidence type="ECO:0000259" key="6">
    <source>
        <dbReference type="PROSITE" id="PS50111"/>
    </source>
</evidence>
<dbReference type="Gene3D" id="1.10.287.950">
    <property type="entry name" value="Methyl-accepting chemotaxis protein"/>
    <property type="match status" value="1"/>
</dbReference>
<keyword evidence="5" id="KW-0472">Membrane</keyword>
<dbReference type="SMART" id="SM00283">
    <property type="entry name" value="MA"/>
    <property type="match status" value="1"/>
</dbReference>
<feature type="domain" description="Methyl-accepting transducer" evidence="6">
    <location>
        <begin position="412"/>
        <end position="641"/>
    </location>
</feature>
<dbReference type="InterPro" id="IPR029151">
    <property type="entry name" value="Sensor-like_sf"/>
</dbReference>
<dbReference type="PROSITE" id="PS50111">
    <property type="entry name" value="CHEMOTAXIS_TRANSDUC_2"/>
    <property type="match status" value="1"/>
</dbReference>
<keyword evidence="5" id="KW-1133">Transmembrane helix</keyword>
<evidence type="ECO:0000256" key="1">
    <source>
        <dbReference type="ARBA" id="ARBA00022481"/>
    </source>
</evidence>
<dbReference type="CDD" id="cd06225">
    <property type="entry name" value="HAMP"/>
    <property type="match status" value="1"/>
</dbReference>
<reference evidence="10" key="1">
    <citation type="journal article" date="2019" name="Int. J. Syst. Evol. Microbiol.">
        <title>The Global Catalogue of Microorganisms (GCM) 10K type strain sequencing project: providing services to taxonomists for standard genome sequencing and annotation.</title>
        <authorList>
            <consortium name="The Broad Institute Genomics Platform"/>
            <consortium name="The Broad Institute Genome Sequencing Center for Infectious Disease"/>
            <person name="Wu L."/>
            <person name="Ma J."/>
        </authorList>
    </citation>
    <scope>NUCLEOTIDE SEQUENCE [LARGE SCALE GENOMIC DNA]</scope>
    <source>
        <strain evidence="10">JCM 16673</strain>
    </source>
</reference>
<comment type="similarity">
    <text evidence="2">Belongs to the methyl-accepting chemotaxis (MCP) protein family.</text>
</comment>